<sequence>MSPHVKPDYISVGCNRFSNICDTDGASQVAFGAGRCVALWNTADTSKRGIYQTLPSHTAQISCLKYLTPVDPRSRKQVIVTGDEAGTIKIWIPSSASSAQTTEQQSTADGPTTEFVVAQSVEAHGASVSALGQCSISDTEALILSGGSDAVVHVWRWSHTGSDAGGTSESPTLIRHNCERLADLTLSLLHVELVKVQTLDLGGRLPLDMALHKLPNSDVHILALATTERKIHIYTTSSTNAQKSDVFQRSLALEGHEDWIRSLDFAVFPKLSDAEHDSPAATTDVEGEDLMLASGSQDGYIRLWRVTELSQASTSAISVDASERKTEENDQLDDDMLDEFERQMTGETGGTARGGKQLSTKAHVITLDSSFNTDSVAAPREYGINLEALLIGHEGWVTNVHWSPSLSSTSLNTVTPRLLSTAADNSMIIWAPEPRTAVWLAQHRFGEMNAKGLGLFGALWTVDGESASGKDGNTASLSVIANAWNSGFQRWSAEVERNLAEEQEAEQWESEVAPTGHGLAVKDLAWDPAHEYLVSVSTDQTSRIHAPWTRPAPGNDSKLITTWGEINRPQIHGYDMTCVAPISRLRFVSGADEKVVRVFDAPRGFARSMVHLGVTKDNLEAEATSVGASVPPLGLSNRALAKPVEADPSQDKGFNQEHISISDTLDSLPTEGVLGSSTLWPEIEKLYGHGYELMAIASSPSGDMIATSCKATSAEHAVIRLYDTATWQQIHPPLAGHTLTITKIVFSPDGQFILSCSRDRTWRLFRKKQGELGFEPVAAEKPHARIIWDCAFSPDSSYFVTAARDKQFKLWRKASDAGDKCELTATHKGKEAATAVNIIRDDRHQRDLLAVGYEDGTIEVHAVSANATTVEMLFIIPQTYAHVEQINRLAWRKDHESFQLASCSEDRSVKVLSIQL</sequence>
<evidence type="ECO:0000313" key="2">
    <source>
        <dbReference type="Proteomes" id="UP001234202"/>
    </source>
</evidence>
<dbReference type="Proteomes" id="UP001234202">
    <property type="component" value="Unassembled WGS sequence"/>
</dbReference>
<proteinExistence type="predicted"/>
<evidence type="ECO:0000313" key="1">
    <source>
        <dbReference type="EMBL" id="KAJ9127452.1"/>
    </source>
</evidence>
<accession>A0ACC2XW20</accession>
<keyword evidence="2" id="KW-1185">Reference proteome</keyword>
<gene>
    <name evidence="1" type="ORF">QFC24_000860</name>
</gene>
<dbReference type="EMBL" id="JASBWV010000002">
    <property type="protein sequence ID" value="KAJ9127452.1"/>
    <property type="molecule type" value="Genomic_DNA"/>
</dbReference>
<name>A0ACC2XW20_9TREE</name>
<reference evidence="1" key="1">
    <citation type="submission" date="2023-04" db="EMBL/GenBank/DDBJ databases">
        <title>Draft Genome sequencing of Naganishia species isolated from polar environments using Oxford Nanopore Technology.</title>
        <authorList>
            <person name="Leo P."/>
            <person name="Venkateswaran K."/>
        </authorList>
    </citation>
    <scope>NUCLEOTIDE SEQUENCE</scope>
    <source>
        <strain evidence="1">DBVPG 5303</strain>
    </source>
</reference>
<organism evidence="1 2">
    <name type="scientific">Naganishia onofrii</name>
    <dbReference type="NCBI Taxonomy" id="1851511"/>
    <lineage>
        <taxon>Eukaryota</taxon>
        <taxon>Fungi</taxon>
        <taxon>Dikarya</taxon>
        <taxon>Basidiomycota</taxon>
        <taxon>Agaricomycotina</taxon>
        <taxon>Tremellomycetes</taxon>
        <taxon>Filobasidiales</taxon>
        <taxon>Filobasidiaceae</taxon>
        <taxon>Naganishia</taxon>
    </lineage>
</organism>
<comment type="caution">
    <text evidence="1">The sequence shown here is derived from an EMBL/GenBank/DDBJ whole genome shotgun (WGS) entry which is preliminary data.</text>
</comment>
<protein>
    <submittedName>
        <fullName evidence="1">Uncharacterized protein</fullName>
    </submittedName>
</protein>